<dbReference type="EC" id="1.5.1.3" evidence="1"/>
<dbReference type="AlphaFoldDB" id="A0AAX3DTD9"/>
<reference evidence="1" key="1">
    <citation type="journal article" date="2022" name="Biol. Control">
        <title>In silico genomic analysis of Rhodopseudomonas palustris strains revealed potential biocontrol agents and crop yield enhancers.</title>
        <authorList>
            <person name="Surachat K."/>
            <person name="Kantachote D."/>
            <person name="Deachamag P."/>
            <person name="Wonglapsuwan M."/>
        </authorList>
    </citation>
    <scope>NUCLEOTIDE SEQUENCE</scope>
    <source>
        <strain evidence="1">TLS06</strain>
    </source>
</reference>
<dbReference type="SUPFAM" id="SSF53597">
    <property type="entry name" value="Dihydrofolate reductase-like"/>
    <property type="match status" value="1"/>
</dbReference>
<dbReference type="EMBL" id="CP076676">
    <property type="protein sequence ID" value="UYO38088.1"/>
    <property type="molecule type" value="Genomic_DNA"/>
</dbReference>
<dbReference type="RefSeq" id="WP_264073740.1">
    <property type="nucleotide sequence ID" value="NZ_CP076676.1"/>
</dbReference>
<gene>
    <name evidence="1" type="ORF">KQX62_15235</name>
</gene>
<keyword evidence="1" id="KW-0560">Oxidoreductase</keyword>
<evidence type="ECO:0000313" key="1">
    <source>
        <dbReference type="EMBL" id="UYO38088.1"/>
    </source>
</evidence>
<accession>A0AAX3DTD9</accession>
<evidence type="ECO:0000313" key="2">
    <source>
        <dbReference type="Proteomes" id="UP001163166"/>
    </source>
</evidence>
<name>A0AAX3DTD9_RHOPL</name>
<dbReference type="GO" id="GO:0004146">
    <property type="term" value="F:dihydrofolate reductase activity"/>
    <property type="evidence" value="ECO:0007669"/>
    <property type="project" value="UniProtKB-EC"/>
</dbReference>
<organism evidence="1 2">
    <name type="scientific">Rhodopseudomonas palustris</name>
    <dbReference type="NCBI Taxonomy" id="1076"/>
    <lineage>
        <taxon>Bacteria</taxon>
        <taxon>Pseudomonadati</taxon>
        <taxon>Pseudomonadota</taxon>
        <taxon>Alphaproteobacteria</taxon>
        <taxon>Hyphomicrobiales</taxon>
        <taxon>Nitrobacteraceae</taxon>
        <taxon>Rhodopseudomonas</taxon>
    </lineage>
</organism>
<dbReference type="InterPro" id="IPR024072">
    <property type="entry name" value="DHFR-like_dom_sf"/>
</dbReference>
<sequence length="187" mass="20207">MTATPALTIEGYVIVSAEGNLADANRLMPDALKYKGDQAFFAAALDRADLIVHGRNSFEDQPNSPLRRRLIVTRQVAGVAPDPSNPKALLWNPAGASFAEARARAGVTTGTVAIIGGPEVFALFFDRYDTFYLSQAPQARLPGGEPCFPGVPERTPEQILSAHGLHPTDRQLLDADHEVSVTAWRRS</sequence>
<proteinExistence type="predicted"/>
<dbReference type="Gene3D" id="3.40.430.10">
    <property type="entry name" value="Dihydrofolate Reductase, subunit A"/>
    <property type="match status" value="1"/>
</dbReference>
<dbReference type="Proteomes" id="UP001163166">
    <property type="component" value="Chromosome"/>
</dbReference>
<protein>
    <submittedName>
        <fullName evidence="1">Dihydrofolate reductase</fullName>
        <ecNumber evidence="1">1.5.1.3</ecNumber>
    </submittedName>
</protein>